<dbReference type="Pfam" id="PF00389">
    <property type="entry name" value="2-Hacid_dh"/>
    <property type="match status" value="1"/>
</dbReference>
<dbReference type="SUPFAM" id="SSF51735">
    <property type="entry name" value="NAD(P)-binding Rossmann-fold domains"/>
    <property type="match status" value="1"/>
</dbReference>
<dbReference type="RefSeq" id="WP_284724654.1">
    <property type="nucleotide sequence ID" value="NZ_FXTU01000011.1"/>
</dbReference>
<evidence type="ECO:0000256" key="2">
    <source>
        <dbReference type="ARBA" id="ARBA00023002"/>
    </source>
</evidence>
<dbReference type="GO" id="GO:0016616">
    <property type="term" value="F:oxidoreductase activity, acting on the CH-OH group of donors, NAD or NADP as acceptor"/>
    <property type="evidence" value="ECO:0007669"/>
    <property type="project" value="InterPro"/>
</dbReference>
<dbReference type="SUPFAM" id="SSF52283">
    <property type="entry name" value="Formate/glycerate dehydrogenase catalytic domain-like"/>
    <property type="match status" value="1"/>
</dbReference>
<dbReference type="EMBL" id="FXTU01000011">
    <property type="protein sequence ID" value="SMP34592.1"/>
    <property type="molecule type" value="Genomic_DNA"/>
</dbReference>
<keyword evidence="8" id="KW-1185">Reference proteome</keyword>
<evidence type="ECO:0000256" key="4">
    <source>
        <dbReference type="RuleBase" id="RU003719"/>
    </source>
</evidence>
<keyword evidence="2 4" id="KW-0560">Oxidoreductase</keyword>
<feature type="domain" description="D-isomer specific 2-hydroxyacid dehydrogenase catalytic" evidence="5">
    <location>
        <begin position="32"/>
        <end position="314"/>
    </location>
</feature>
<evidence type="ECO:0000256" key="3">
    <source>
        <dbReference type="ARBA" id="ARBA00023027"/>
    </source>
</evidence>
<evidence type="ECO:0000313" key="7">
    <source>
        <dbReference type="EMBL" id="SMP34592.1"/>
    </source>
</evidence>
<accession>A0AA45WSA0</accession>
<evidence type="ECO:0000259" key="5">
    <source>
        <dbReference type="Pfam" id="PF00389"/>
    </source>
</evidence>
<dbReference type="PANTHER" id="PTHR43333">
    <property type="entry name" value="2-HACID_DH_C DOMAIN-CONTAINING PROTEIN"/>
    <property type="match status" value="1"/>
</dbReference>
<evidence type="ECO:0000256" key="1">
    <source>
        <dbReference type="ARBA" id="ARBA00005854"/>
    </source>
</evidence>
<evidence type="ECO:0000259" key="6">
    <source>
        <dbReference type="Pfam" id="PF02826"/>
    </source>
</evidence>
<protein>
    <submittedName>
        <fullName evidence="7">Phosphoglycerate dehydrogenase</fullName>
    </submittedName>
</protein>
<dbReference type="InterPro" id="IPR006140">
    <property type="entry name" value="D-isomer_DH_NAD-bd"/>
</dbReference>
<evidence type="ECO:0000313" key="8">
    <source>
        <dbReference type="Proteomes" id="UP001157946"/>
    </source>
</evidence>
<organism evidence="7 8">
    <name type="scientific">Laceyella tengchongensis</name>
    <dbReference type="NCBI Taxonomy" id="574699"/>
    <lineage>
        <taxon>Bacteria</taxon>
        <taxon>Bacillati</taxon>
        <taxon>Bacillota</taxon>
        <taxon>Bacilli</taxon>
        <taxon>Bacillales</taxon>
        <taxon>Thermoactinomycetaceae</taxon>
        <taxon>Laceyella</taxon>
    </lineage>
</organism>
<name>A0AA45WSA0_9BACL</name>
<dbReference type="PANTHER" id="PTHR43333:SF1">
    <property type="entry name" value="D-ISOMER SPECIFIC 2-HYDROXYACID DEHYDROGENASE NAD-BINDING DOMAIN-CONTAINING PROTEIN"/>
    <property type="match status" value="1"/>
</dbReference>
<dbReference type="Gene3D" id="3.40.50.720">
    <property type="entry name" value="NAD(P)-binding Rossmann-like Domain"/>
    <property type="match status" value="2"/>
</dbReference>
<proteinExistence type="inferred from homology"/>
<comment type="similarity">
    <text evidence="1 4">Belongs to the D-isomer specific 2-hydroxyacid dehydrogenase family.</text>
</comment>
<dbReference type="GO" id="GO:0051287">
    <property type="term" value="F:NAD binding"/>
    <property type="evidence" value="ECO:0007669"/>
    <property type="project" value="InterPro"/>
</dbReference>
<dbReference type="Proteomes" id="UP001157946">
    <property type="component" value="Unassembled WGS sequence"/>
</dbReference>
<keyword evidence="3" id="KW-0520">NAD</keyword>
<dbReference type="CDD" id="cd05300">
    <property type="entry name" value="2-Hacid_dh_1"/>
    <property type="match status" value="1"/>
</dbReference>
<comment type="caution">
    <text evidence="7">The sequence shown here is derived from an EMBL/GenBank/DDBJ whole genome shotgun (WGS) entry which is preliminary data.</text>
</comment>
<sequence length="328" mass="36683">MDERWMGQQSSAVRVVSTAKISGKHQQAMTTDYPHVRFSFFDHIEQAATALPDAEVMITYGEDLDEERIAQCRQLRWIHVISAGLEKMPLQAISARGIRVTNARGIHAVPMSEYALAVMLQITRRTDQLRDLQRDKRWDRTIRVGELAGQTLLVLGAGAIGQAIAQKAQAFAMTTIGVNTDGRETPHFDRMVSIGQLHLVLGLADFIVLTVPQTPETVGLIGREELRKMKPTATLINLARGAVVDEVALLDALRERTIAQAVLDVFQQEPLPAAHPFWELDNVILTPHLSGRSPRYMTRALEGFRRNLDAYLRGAKRMENEIDAEKGY</sequence>
<reference evidence="7" key="1">
    <citation type="submission" date="2017-05" db="EMBL/GenBank/DDBJ databases">
        <authorList>
            <person name="Varghese N."/>
            <person name="Submissions S."/>
        </authorList>
    </citation>
    <scope>NUCLEOTIDE SEQUENCE</scope>
    <source>
        <strain evidence="7">DSM 45262</strain>
    </source>
</reference>
<dbReference type="Pfam" id="PF02826">
    <property type="entry name" value="2-Hacid_dh_C"/>
    <property type="match status" value="1"/>
</dbReference>
<dbReference type="InterPro" id="IPR006139">
    <property type="entry name" value="D-isomer_2_OHA_DH_cat_dom"/>
</dbReference>
<dbReference type="InterPro" id="IPR036291">
    <property type="entry name" value="NAD(P)-bd_dom_sf"/>
</dbReference>
<feature type="domain" description="D-isomer specific 2-hydroxyacid dehydrogenase NAD-binding" evidence="6">
    <location>
        <begin position="116"/>
        <end position="290"/>
    </location>
</feature>
<dbReference type="AlphaFoldDB" id="A0AA45WSA0"/>
<gene>
    <name evidence="7" type="ORF">SAMN06265361_11172</name>
</gene>